<dbReference type="PANTHER" id="PTHR33164">
    <property type="entry name" value="TRANSCRIPTIONAL REGULATOR, MARR FAMILY"/>
    <property type="match status" value="1"/>
</dbReference>
<dbReference type="OrthoDB" id="9787636at2"/>
<gene>
    <name evidence="2" type="ORF">SAMN05216552_100730</name>
</gene>
<dbReference type="PANTHER" id="PTHR33164:SF43">
    <property type="entry name" value="HTH-TYPE TRANSCRIPTIONAL REPRESSOR YETL"/>
    <property type="match status" value="1"/>
</dbReference>
<dbReference type="RefSeq" id="WP_093555464.1">
    <property type="nucleotide sequence ID" value="NZ_FPBO01000007.1"/>
</dbReference>
<dbReference type="InterPro" id="IPR000835">
    <property type="entry name" value="HTH_MarR-typ"/>
</dbReference>
<dbReference type="Proteomes" id="UP000199391">
    <property type="component" value="Unassembled WGS sequence"/>
</dbReference>
<dbReference type="Gene3D" id="1.10.10.10">
    <property type="entry name" value="Winged helix-like DNA-binding domain superfamily/Winged helix DNA-binding domain"/>
    <property type="match status" value="1"/>
</dbReference>
<keyword evidence="3" id="KW-1185">Reference proteome</keyword>
<proteinExistence type="predicted"/>
<dbReference type="SMART" id="SM00347">
    <property type="entry name" value="HTH_MARR"/>
    <property type="match status" value="1"/>
</dbReference>
<evidence type="ECO:0000313" key="2">
    <source>
        <dbReference type="EMBL" id="SFU66908.1"/>
    </source>
</evidence>
<dbReference type="GO" id="GO:0003700">
    <property type="term" value="F:DNA-binding transcription factor activity"/>
    <property type="evidence" value="ECO:0007669"/>
    <property type="project" value="InterPro"/>
</dbReference>
<dbReference type="AlphaFoldDB" id="A0A1I7I1T9"/>
<dbReference type="SUPFAM" id="SSF46785">
    <property type="entry name" value="Winged helix' DNA-binding domain"/>
    <property type="match status" value="1"/>
</dbReference>
<sequence>MPLPDDHPHGGEAQVLDLASRLTQDHHQSLKLWLRMLSCTTKIENEIRGRLRATFGITLPRFDLMAQLERHPEGLRMGELSKRMMVTGGNITGITDQLEQERLVARVPDPRDGRAYSVTLTPAGREAFAAMAEVHEGWIAELLQPISQEDKAQLITLLSQMKRHLDAPEN</sequence>
<dbReference type="PROSITE" id="PS50995">
    <property type="entry name" value="HTH_MARR_2"/>
    <property type="match status" value="1"/>
</dbReference>
<dbReference type="EMBL" id="FPBO01000007">
    <property type="protein sequence ID" value="SFU66908.1"/>
    <property type="molecule type" value="Genomic_DNA"/>
</dbReference>
<reference evidence="3" key="1">
    <citation type="submission" date="2016-10" db="EMBL/GenBank/DDBJ databases">
        <authorList>
            <person name="Varghese N."/>
            <person name="Submissions S."/>
        </authorList>
    </citation>
    <scope>NUCLEOTIDE SEQUENCE [LARGE SCALE GENOMIC DNA]</scope>
    <source>
        <strain evidence="3">CGMCC 1.11014</strain>
    </source>
</reference>
<name>A0A1I7I1T9_9BURK</name>
<dbReference type="GO" id="GO:0006950">
    <property type="term" value="P:response to stress"/>
    <property type="evidence" value="ECO:0007669"/>
    <property type="project" value="TreeGrafter"/>
</dbReference>
<dbReference type="InterPro" id="IPR039422">
    <property type="entry name" value="MarR/SlyA-like"/>
</dbReference>
<organism evidence="2 3">
    <name type="scientific">Pseudoduganella namucuonensis</name>
    <dbReference type="NCBI Taxonomy" id="1035707"/>
    <lineage>
        <taxon>Bacteria</taxon>
        <taxon>Pseudomonadati</taxon>
        <taxon>Pseudomonadota</taxon>
        <taxon>Betaproteobacteria</taxon>
        <taxon>Burkholderiales</taxon>
        <taxon>Oxalobacteraceae</taxon>
        <taxon>Telluria group</taxon>
        <taxon>Pseudoduganella</taxon>
    </lineage>
</organism>
<dbReference type="PRINTS" id="PR00598">
    <property type="entry name" value="HTHMARR"/>
</dbReference>
<dbReference type="InterPro" id="IPR036390">
    <property type="entry name" value="WH_DNA-bd_sf"/>
</dbReference>
<evidence type="ECO:0000259" key="1">
    <source>
        <dbReference type="PROSITE" id="PS50995"/>
    </source>
</evidence>
<evidence type="ECO:0000313" key="3">
    <source>
        <dbReference type="Proteomes" id="UP000199391"/>
    </source>
</evidence>
<dbReference type="STRING" id="1035707.SAMN05216552_100730"/>
<accession>A0A1I7I1T9</accession>
<dbReference type="InterPro" id="IPR036388">
    <property type="entry name" value="WH-like_DNA-bd_sf"/>
</dbReference>
<protein>
    <submittedName>
        <fullName evidence="2">Transcriptional regulator, MarR family</fullName>
    </submittedName>
</protein>
<feature type="domain" description="HTH marR-type" evidence="1">
    <location>
        <begin position="29"/>
        <end position="163"/>
    </location>
</feature>
<dbReference type="Pfam" id="PF12802">
    <property type="entry name" value="MarR_2"/>
    <property type="match status" value="1"/>
</dbReference>